<dbReference type="NCBIfam" id="TIGR00706">
    <property type="entry name" value="SppA_dom"/>
    <property type="match status" value="1"/>
</dbReference>
<feature type="domain" description="Peptidase S49" evidence="8">
    <location>
        <begin position="385"/>
        <end position="536"/>
    </location>
</feature>
<dbReference type="InterPro" id="IPR004634">
    <property type="entry name" value="Pept_S49_pIV"/>
</dbReference>
<dbReference type="GO" id="GO:0016787">
    <property type="term" value="F:hydrolase activity"/>
    <property type="evidence" value="ECO:0007669"/>
    <property type="project" value="UniProtKB-KW"/>
</dbReference>
<evidence type="ECO:0000256" key="2">
    <source>
        <dbReference type="ARBA" id="ARBA00008683"/>
    </source>
</evidence>
<dbReference type="InterPro" id="IPR004635">
    <property type="entry name" value="Pept_S49_SppA"/>
</dbReference>
<dbReference type="EMBL" id="JBHRSL010000010">
    <property type="protein sequence ID" value="MFC3053115.1"/>
    <property type="molecule type" value="Genomic_DNA"/>
</dbReference>
<evidence type="ECO:0000313" key="9">
    <source>
        <dbReference type="EMBL" id="MFC3053115.1"/>
    </source>
</evidence>
<evidence type="ECO:0000256" key="5">
    <source>
        <dbReference type="ARBA" id="ARBA00022825"/>
    </source>
</evidence>
<dbReference type="RefSeq" id="WP_194213096.1">
    <property type="nucleotide sequence ID" value="NZ_CP061205.1"/>
</dbReference>
<dbReference type="InterPro" id="IPR002142">
    <property type="entry name" value="Peptidase_S49"/>
</dbReference>
<dbReference type="Gene3D" id="3.90.226.10">
    <property type="entry name" value="2-enoyl-CoA Hydratase, Chain A, domain 1"/>
    <property type="match status" value="3"/>
</dbReference>
<evidence type="ECO:0000256" key="6">
    <source>
        <dbReference type="ARBA" id="ARBA00023136"/>
    </source>
</evidence>
<dbReference type="InterPro" id="IPR029045">
    <property type="entry name" value="ClpP/crotonase-like_dom_sf"/>
</dbReference>
<evidence type="ECO:0000313" key="10">
    <source>
        <dbReference type="Proteomes" id="UP001595444"/>
    </source>
</evidence>
<dbReference type="PANTHER" id="PTHR33209">
    <property type="entry name" value="PROTEASE 4"/>
    <property type="match status" value="1"/>
</dbReference>
<protein>
    <submittedName>
        <fullName evidence="9">Signal peptide peptidase SppA</fullName>
        <ecNumber evidence="9">3.4.21.-</ecNumber>
    </submittedName>
</protein>
<keyword evidence="7" id="KW-0812">Transmembrane</keyword>
<dbReference type="CDD" id="cd07018">
    <property type="entry name" value="S49_SppA_67K_type"/>
    <property type="match status" value="1"/>
</dbReference>
<dbReference type="SUPFAM" id="SSF52096">
    <property type="entry name" value="ClpP/crotonase"/>
    <property type="match status" value="2"/>
</dbReference>
<organism evidence="9 10">
    <name type="scientific">Kordiimonas pumila</name>
    <dbReference type="NCBI Taxonomy" id="2161677"/>
    <lineage>
        <taxon>Bacteria</taxon>
        <taxon>Pseudomonadati</taxon>
        <taxon>Pseudomonadota</taxon>
        <taxon>Alphaproteobacteria</taxon>
        <taxon>Kordiimonadales</taxon>
        <taxon>Kordiimonadaceae</taxon>
        <taxon>Kordiimonas</taxon>
    </lineage>
</organism>
<dbReference type="InterPro" id="IPR047217">
    <property type="entry name" value="S49_SppA_67K_type_N"/>
</dbReference>
<dbReference type="Gene3D" id="6.20.330.10">
    <property type="match status" value="1"/>
</dbReference>
<evidence type="ECO:0000259" key="8">
    <source>
        <dbReference type="Pfam" id="PF01343"/>
    </source>
</evidence>
<accession>A0ABV7D914</accession>
<comment type="caution">
    <text evidence="9">The sequence shown here is derived from an EMBL/GenBank/DDBJ whole genome shotgun (WGS) entry which is preliminary data.</text>
</comment>
<gene>
    <name evidence="9" type="primary">sppA</name>
    <name evidence="9" type="ORF">ACFOKA_14465</name>
</gene>
<dbReference type="InterPro" id="IPR047272">
    <property type="entry name" value="S49_SppA_C"/>
</dbReference>
<dbReference type="EC" id="3.4.21.-" evidence="9"/>
<keyword evidence="5" id="KW-0720">Serine protease</keyword>
<comment type="similarity">
    <text evidence="2">Belongs to the peptidase S49 family.</text>
</comment>
<dbReference type="Pfam" id="PF01343">
    <property type="entry name" value="Peptidase_S49"/>
    <property type="match status" value="2"/>
</dbReference>
<keyword evidence="6 7" id="KW-0472">Membrane</keyword>
<dbReference type="Proteomes" id="UP001595444">
    <property type="component" value="Unassembled WGS sequence"/>
</dbReference>
<comment type="subcellular location">
    <subcellularLocation>
        <location evidence="1">Membrane</location>
    </subcellularLocation>
</comment>
<dbReference type="NCBIfam" id="TIGR00705">
    <property type="entry name" value="SppA_67K"/>
    <property type="match status" value="1"/>
</dbReference>
<evidence type="ECO:0000256" key="7">
    <source>
        <dbReference type="SAM" id="Phobius"/>
    </source>
</evidence>
<reference evidence="10" key="1">
    <citation type="journal article" date="2019" name="Int. J. Syst. Evol. Microbiol.">
        <title>The Global Catalogue of Microorganisms (GCM) 10K type strain sequencing project: providing services to taxonomists for standard genome sequencing and annotation.</title>
        <authorList>
            <consortium name="The Broad Institute Genomics Platform"/>
            <consortium name="The Broad Institute Genome Sequencing Center for Infectious Disease"/>
            <person name="Wu L."/>
            <person name="Ma J."/>
        </authorList>
    </citation>
    <scope>NUCLEOTIDE SEQUENCE [LARGE SCALE GENOMIC DNA]</scope>
    <source>
        <strain evidence="10">KCTC 62164</strain>
    </source>
</reference>
<dbReference type="PANTHER" id="PTHR33209:SF1">
    <property type="entry name" value="PEPTIDASE S49 DOMAIN-CONTAINING PROTEIN"/>
    <property type="match status" value="1"/>
</dbReference>
<keyword evidence="7" id="KW-1133">Transmembrane helix</keyword>
<feature type="domain" description="Peptidase S49" evidence="8">
    <location>
        <begin position="132"/>
        <end position="285"/>
    </location>
</feature>
<name>A0ABV7D914_9PROT</name>
<proteinExistence type="inferred from homology"/>
<dbReference type="CDD" id="cd07023">
    <property type="entry name" value="S49_Sppa_N_C"/>
    <property type="match status" value="1"/>
</dbReference>
<evidence type="ECO:0000256" key="1">
    <source>
        <dbReference type="ARBA" id="ARBA00004370"/>
    </source>
</evidence>
<sequence length="614" mass="65698">MKGIWALIKFVGKFVQGLGSFTIGVIVLLGLFGIMVATNSKQSNIPAIEDGSVLILWPQGNIVELTQLQDPLATLFPQYSNQIVETSIHDITTALKRAKADKRIAAMALITDSLAGAAPSHLHTIAAAIRDFKSSGKKVYALSSSYTQADYMLAAEADKIYMNPYGSIMMTGYGSYPTYFKGLLEKIGATVNVFRVGTYKAAVEPFIRDDMSDAAKEANLAYLSSLWDQYTGSIETARGLNTGSLNTSINSMAENLRAAEGDFGTLALNTGLVDELSPRQTWRKALIDEYGLDATGVSFKQVHFQNYLAATNRYTAKPNKIAVITAQGNIVMGEGPVNVAAAETLIGYIREARNTPETAAIVLRVDSPGGSAFASELIRQELVAAQDQGIKVIASMGPVAASGGYWISATSDEIWADPSTITGSIGIFGLVPTFENTLDKLGVHTDGVGTTALAGAFDVTRPMSDMSKDIIQQNIEAGYARFINLVSKGRGMPPEAVDRIAQGRVWSGETALQLGLVDQLGGFDDAVAAAAKAANVEDYEVVFYRDRPNEFEQAIADLLNSSIGMDAVKPLFSGSQNPVMQTAMEVKKGIDVLNNLNDPAGSYIVCLVCDVRVK</sequence>
<evidence type="ECO:0000256" key="4">
    <source>
        <dbReference type="ARBA" id="ARBA00022801"/>
    </source>
</evidence>
<keyword evidence="4 9" id="KW-0378">Hydrolase</keyword>
<evidence type="ECO:0000256" key="3">
    <source>
        <dbReference type="ARBA" id="ARBA00022670"/>
    </source>
</evidence>
<keyword evidence="10" id="KW-1185">Reference proteome</keyword>
<feature type="transmembrane region" description="Helical" evidence="7">
    <location>
        <begin position="21"/>
        <end position="38"/>
    </location>
</feature>
<keyword evidence="3" id="KW-0645">Protease</keyword>
<dbReference type="PIRSF" id="PIRSF001217">
    <property type="entry name" value="Protease_4_SppA"/>
    <property type="match status" value="1"/>
</dbReference>